<dbReference type="InterPro" id="IPR004358">
    <property type="entry name" value="Sig_transdc_His_kin-like_C"/>
</dbReference>
<dbReference type="Pfam" id="PF00072">
    <property type="entry name" value="Response_reg"/>
    <property type="match status" value="1"/>
</dbReference>
<name>A0A9X1TYY4_9BACT</name>
<dbReference type="InterPro" id="IPR005467">
    <property type="entry name" value="His_kinase_dom"/>
</dbReference>
<feature type="domain" description="Response regulatory" evidence="6">
    <location>
        <begin position="297"/>
        <end position="415"/>
    </location>
</feature>
<evidence type="ECO:0000313" key="8">
    <source>
        <dbReference type="Proteomes" id="UP001139411"/>
    </source>
</evidence>
<keyword evidence="7" id="KW-0547">Nucleotide-binding</keyword>
<dbReference type="Gene3D" id="1.10.287.130">
    <property type="match status" value="1"/>
</dbReference>
<dbReference type="PROSITE" id="PS50109">
    <property type="entry name" value="HIS_KIN"/>
    <property type="match status" value="1"/>
</dbReference>
<evidence type="ECO:0000259" key="5">
    <source>
        <dbReference type="PROSITE" id="PS50109"/>
    </source>
</evidence>
<dbReference type="EMBL" id="JAKFFV010000002">
    <property type="protein sequence ID" value="MCF2496706.1"/>
    <property type="molecule type" value="Genomic_DNA"/>
</dbReference>
<comment type="catalytic activity">
    <reaction evidence="1">
        <text>ATP + protein L-histidine = ADP + protein N-phospho-L-histidine.</text>
        <dbReference type="EC" id="2.7.13.3"/>
    </reaction>
</comment>
<evidence type="ECO:0000313" key="7">
    <source>
        <dbReference type="EMBL" id="MCF2496706.1"/>
    </source>
</evidence>
<accession>A0A9X1TYY4</accession>
<sequence>MQWEIKPWYQISGNIGGIILSGSKISERHAFIDTIMKAMMTADESTRIKSDFLSVMSHEIRTPLNAILGFINLLLQDPRPDQIEKMSILKFSAQNLLAIINNILDYNKLEVGKIVLDNIDFNLKQLLVSIQGSMQPEAESRNIELLLFIDPLIPEYIHADPVRLGQILNNLISNALKFTHAGSVSVRLALNDADDKQIKVAFEIQDTGIGIASDQQKAVFEMFTQADASTTRKYGGTGLGLSISQELAGLMGGEIALTSTLGQGSVFSFVLNLEKCLAAKPGQSTPEPVQLNLNSLRVLIVEDHQINILVLKNFLGQWNCICSVAENGKIATEMVGSNDYDLVLMDLQMPKMDGYQAARTIRQFSGDKYSRLPIIALTASAVPSIKAEILDAGMNGVLGKPFEPKELYDLISELARK</sequence>
<dbReference type="PANTHER" id="PTHR45339">
    <property type="entry name" value="HYBRID SIGNAL TRANSDUCTION HISTIDINE KINASE J"/>
    <property type="match status" value="1"/>
</dbReference>
<dbReference type="SUPFAM" id="SSF55874">
    <property type="entry name" value="ATPase domain of HSP90 chaperone/DNA topoisomerase II/histidine kinase"/>
    <property type="match status" value="1"/>
</dbReference>
<reference evidence="7" key="1">
    <citation type="submission" date="2022-01" db="EMBL/GenBank/DDBJ databases">
        <title>Novel species in genus Dyadobacter.</title>
        <authorList>
            <person name="Ma C."/>
        </authorList>
    </citation>
    <scope>NUCLEOTIDE SEQUENCE</scope>
    <source>
        <strain evidence="7">CY357</strain>
    </source>
</reference>
<dbReference type="SMART" id="SM00387">
    <property type="entry name" value="HATPase_c"/>
    <property type="match status" value="1"/>
</dbReference>
<dbReference type="InterPro" id="IPR036097">
    <property type="entry name" value="HisK_dim/P_sf"/>
</dbReference>
<dbReference type="FunFam" id="3.30.565.10:FF:000010">
    <property type="entry name" value="Sensor histidine kinase RcsC"/>
    <property type="match status" value="1"/>
</dbReference>
<evidence type="ECO:0000256" key="3">
    <source>
        <dbReference type="ARBA" id="ARBA00022553"/>
    </source>
</evidence>
<dbReference type="PANTHER" id="PTHR45339:SF3">
    <property type="entry name" value="HISTIDINE KINASE"/>
    <property type="match status" value="1"/>
</dbReference>
<feature type="modified residue" description="4-aspartylphosphate" evidence="4">
    <location>
        <position position="346"/>
    </location>
</feature>
<dbReference type="SUPFAM" id="SSF52172">
    <property type="entry name" value="CheY-like"/>
    <property type="match status" value="1"/>
</dbReference>
<dbReference type="PRINTS" id="PR00344">
    <property type="entry name" value="BCTRLSENSOR"/>
</dbReference>
<dbReference type="InterPro" id="IPR003594">
    <property type="entry name" value="HATPase_dom"/>
</dbReference>
<dbReference type="InterPro" id="IPR001789">
    <property type="entry name" value="Sig_transdc_resp-reg_receiver"/>
</dbReference>
<evidence type="ECO:0000256" key="2">
    <source>
        <dbReference type="ARBA" id="ARBA00012438"/>
    </source>
</evidence>
<evidence type="ECO:0000256" key="4">
    <source>
        <dbReference type="PROSITE-ProRule" id="PRU00169"/>
    </source>
</evidence>
<dbReference type="Proteomes" id="UP001139411">
    <property type="component" value="Unassembled WGS sequence"/>
</dbReference>
<gene>
    <name evidence="7" type="ORF">L0661_00205</name>
</gene>
<comment type="caution">
    <text evidence="7">The sequence shown here is derived from an EMBL/GenBank/DDBJ whole genome shotgun (WGS) entry which is preliminary data.</text>
</comment>
<dbReference type="Gene3D" id="3.30.565.10">
    <property type="entry name" value="Histidine kinase-like ATPase, C-terminal domain"/>
    <property type="match status" value="1"/>
</dbReference>
<dbReference type="CDD" id="cd16922">
    <property type="entry name" value="HATPase_EvgS-ArcB-TorS-like"/>
    <property type="match status" value="1"/>
</dbReference>
<keyword evidence="3 4" id="KW-0597">Phosphoprotein</keyword>
<dbReference type="GO" id="GO:0000155">
    <property type="term" value="F:phosphorelay sensor kinase activity"/>
    <property type="evidence" value="ECO:0007669"/>
    <property type="project" value="InterPro"/>
</dbReference>
<dbReference type="AlphaFoldDB" id="A0A9X1TYY4"/>
<dbReference type="Pfam" id="PF02518">
    <property type="entry name" value="HATPase_c"/>
    <property type="match status" value="1"/>
</dbReference>
<dbReference type="EC" id="2.7.13.3" evidence="2"/>
<dbReference type="InterPro" id="IPR036890">
    <property type="entry name" value="HATPase_C_sf"/>
</dbReference>
<organism evidence="7 8">
    <name type="scientific">Dyadobacter chenhuakuii</name>
    <dbReference type="NCBI Taxonomy" id="2909339"/>
    <lineage>
        <taxon>Bacteria</taxon>
        <taxon>Pseudomonadati</taxon>
        <taxon>Bacteroidota</taxon>
        <taxon>Cytophagia</taxon>
        <taxon>Cytophagales</taxon>
        <taxon>Spirosomataceae</taxon>
        <taxon>Dyadobacter</taxon>
    </lineage>
</organism>
<evidence type="ECO:0000256" key="1">
    <source>
        <dbReference type="ARBA" id="ARBA00000085"/>
    </source>
</evidence>
<proteinExistence type="predicted"/>
<dbReference type="CDD" id="cd00082">
    <property type="entry name" value="HisKA"/>
    <property type="match status" value="1"/>
</dbReference>
<dbReference type="CDD" id="cd17546">
    <property type="entry name" value="REC_hyHK_CKI1_RcsC-like"/>
    <property type="match status" value="1"/>
</dbReference>
<dbReference type="Pfam" id="PF00512">
    <property type="entry name" value="HisKA"/>
    <property type="match status" value="1"/>
</dbReference>
<keyword evidence="7" id="KW-0067">ATP-binding</keyword>
<dbReference type="GO" id="GO:0005524">
    <property type="term" value="F:ATP binding"/>
    <property type="evidence" value="ECO:0007669"/>
    <property type="project" value="UniProtKB-KW"/>
</dbReference>
<feature type="domain" description="Histidine kinase" evidence="5">
    <location>
        <begin position="55"/>
        <end position="275"/>
    </location>
</feature>
<dbReference type="Gene3D" id="3.40.50.2300">
    <property type="match status" value="1"/>
</dbReference>
<protein>
    <recommendedName>
        <fullName evidence="2">histidine kinase</fullName>
        <ecNumber evidence="2">2.7.13.3</ecNumber>
    </recommendedName>
</protein>
<dbReference type="SMART" id="SM00388">
    <property type="entry name" value="HisKA"/>
    <property type="match status" value="1"/>
</dbReference>
<dbReference type="RefSeq" id="WP_235176359.1">
    <property type="nucleotide sequence ID" value="NZ_JAKFFV010000002.1"/>
</dbReference>
<dbReference type="InterPro" id="IPR011006">
    <property type="entry name" value="CheY-like_superfamily"/>
</dbReference>
<dbReference type="InterPro" id="IPR003661">
    <property type="entry name" value="HisK_dim/P_dom"/>
</dbReference>
<dbReference type="SUPFAM" id="SSF47384">
    <property type="entry name" value="Homodimeric domain of signal transducing histidine kinase"/>
    <property type="match status" value="1"/>
</dbReference>
<evidence type="ECO:0000259" key="6">
    <source>
        <dbReference type="PROSITE" id="PS50110"/>
    </source>
</evidence>
<dbReference type="SMART" id="SM00448">
    <property type="entry name" value="REC"/>
    <property type="match status" value="1"/>
</dbReference>
<dbReference type="PROSITE" id="PS50110">
    <property type="entry name" value="RESPONSE_REGULATORY"/>
    <property type="match status" value="1"/>
</dbReference>